<comment type="caution">
    <text evidence="1">The sequence shown here is derived from an EMBL/GenBank/DDBJ whole genome shotgun (WGS) entry which is preliminary data.</text>
</comment>
<reference evidence="1" key="1">
    <citation type="submission" date="2019-10" db="EMBL/GenBank/DDBJ databases">
        <title>Nonomuraea sp. nov., isolated from Phyllanthus amarus.</title>
        <authorList>
            <person name="Klykleung N."/>
            <person name="Tanasupawat S."/>
        </authorList>
    </citation>
    <scope>NUCLEOTIDE SEQUENCE [LARGE SCALE GENOMIC DNA]</scope>
    <source>
        <strain evidence="1">3MP-10</strain>
    </source>
</reference>
<keyword evidence="2" id="KW-1185">Reference proteome</keyword>
<evidence type="ECO:0000313" key="1">
    <source>
        <dbReference type="EMBL" id="KAB8167072.1"/>
    </source>
</evidence>
<dbReference type="RefSeq" id="WP_139667228.1">
    <property type="nucleotide sequence ID" value="NZ_VDLY02000005.1"/>
</dbReference>
<organism evidence="1 2">
    <name type="scientific">Streptomyces mimosae</name>
    <dbReference type="NCBI Taxonomy" id="2586635"/>
    <lineage>
        <taxon>Bacteria</taxon>
        <taxon>Bacillati</taxon>
        <taxon>Actinomycetota</taxon>
        <taxon>Actinomycetes</taxon>
        <taxon>Kitasatosporales</taxon>
        <taxon>Streptomycetaceae</taxon>
        <taxon>Streptomyces</taxon>
    </lineage>
</organism>
<dbReference type="OrthoDB" id="3872852at2"/>
<proteinExistence type="predicted"/>
<sequence length="248" mass="26917">MDETAHDEWMPTGADPVTLPAGRWWDAVRAQLPLWAPVVERVRHQPGIRDRRAGTVTWLVPQGAAVWWVLPPGLDLLPAGAELLVPPAERLGPGGAVCWTTPPGPRQGIADPEALMAAIHAARVAEWMPARAATWLPVGRWWDALTAPRARAWSAASRLERAPAIASAEETLTWLVPAQSLDPADLPPGTTLRAEGRMEIPPATAARTGPYTSVPPLHWTIPPEDRAVIAPPNRLLRELRATLPRAAR</sequence>
<name>A0A5N6AFX5_9ACTN</name>
<dbReference type="AlphaFoldDB" id="A0A5N6AFX5"/>
<accession>A0A5N6AFX5</accession>
<dbReference type="EMBL" id="VDLY02000005">
    <property type="protein sequence ID" value="KAB8167072.1"/>
    <property type="molecule type" value="Genomic_DNA"/>
</dbReference>
<gene>
    <name evidence="1" type="ORF">FH607_009220</name>
</gene>
<protein>
    <submittedName>
        <fullName evidence="1">Uncharacterized protein</fullName>
    </submittedName>
</protein>
<dbReference type="Proteomes" id="UP000314251">
    <property type="component" value="Unassembled WGS sequence"/>
</dbReference>
<evidence type="ECO:0000313" key="2">
    <source>
        <dbReference type="Proteomes" id="UP000314251"/>
    </source>
</evidence>